<dbReference type="Pfam" id="PF01370">
    <property type="entry name" value="Epimerase"/>
    <property type="match status" value="1"/>
</dbReference>
<sequence>MADVVLVTGVSRYLGGQFVRALTQDPTIKRVIGVDVIPPPGDIGRAEFVRADIRNPMIGKIIAQSEVDTVVHMNVIATPTHAGGRTSQKEINVIGTMQLLAACQKATSIRRLVVKSSAAIYGSSPRDPAMFTEDMGPKSLPRAGFGKDSVEVEGYVRGFSRRRPDVEISMLRFANIIGRGIRTSLTDYFALPVVPVPLGYDARLQFVHESDAIGSLLLATTGPSTGITNIAGDGVITVAQAAGMAGRPLIPVPMPAAGIFGNLVKRSGLADFSSDQIQFLAYGRGLDTRRMREVLGFEPAYTTRTAFEDYAQGVGSAIPGAGIFGSAVTGAAGSAASAISHVWAAGRND</sequence>
<name>A0A502CQG2_9MICO</name>
<evidence type="ECO:0000313" key="3">
    <source>
        <dbReference type="Proteomes" id="UP000317722"/>
    </source>
</evidence>
<dbReference type="Gene3D" id="3.40.50.720">
    <property type="entry name" value="NAD(P)-binding Rossmann-like Domain"/>
    <property type="match status" value="1"/>
</dbReference>
<dbReference type="EMBL" id="RCZM01000005">
    <property type="protein sequence ID" value="TPG15128.1"/>
    <property type="molecule type" value="Genomic_DNA"/>
</dbReference>
<dbReference type="SUPFAM" id="SSF51735">
    <property type="entry name" value="NAD(P)-binding Rossmann-fold domains"/>
    <property type="match status" value="1"/>
</dbReference>
<proteinExistence type="predicted"/>
<dbReference type="RefSeq" id="WP_140742060.1">
    <property type="nucleotide sequence ID" value="NZ_RCZM01000005.1"/>
</dbReference>
<dbReference type="AlphaFoldDB" id="A0A502CQG2"/>
<evidence type="ECO:0000313" key="2">
    <source>
        <dbReference type="EMBL" id="TPG15128.1"/>
    </source>
</evidence>
<comment type="caution">
    <text evidence="2">The sequence shown here is derived from an EMBL/GenBank/DDBJ whole genome shotgun (WGS) entry which is preliminary data.</text>
</comment>
<dbReference type="InterPro" id="IPR001509">
    <property type="entry name" value="Epimerase_deHydtase"/>
</dbReference>
<dbReference type="InterPro" id="IPR050177">
    <property type="entry name" value="Lipid_A_modif_metabolic_enz"/>
</dbReference>
<dbReference type="InterPro" id="IPR036291">
    <property type="entry name" value="NAD(P)-bd_dom_sf"/>
</dbReference>
<dbReference type="PANTHER" id="PTHR43245:SF52">
    <property type="entry name" value="NAD-DEPENDENT EPIMERASE_DEHYDRATASE"/>
    <property type="match status" value="1"/>
</dbReference>
<dbReference type="OrthoDB" id="9795501at2"/>
<feature type="domain" description="NAD-dependent epimerase/dehydratase" evidence="1">
    <location>
        <begin position="5"/>
        <end position="183"/>
    </location>
</feature>
<organism evidence="2 3">
    <name type="scientific">Pedococcus bigeumensis</name>
    <dbReference type="NCBI Taxonomy" id="433644"/>
    <lineage>
        <taxon>Bacteria</taxon>
        <taxon>Bacillati</taxon>
        <taxon>Actinomycetota</taxon>
        <taxon>Actinomycetes</taxon>
        <taxon>Micrococcales</taxon>
        <taxon>Intrasporangiaceae</taxon>
        <taxon>Pedococcus</taxon>
    </lineage>
</organism>
<dbReference type="Proteomes" id="UP000317722">
    <property type="component" value="Unassembled WGS sequence"/>
</dbReference>
<gene>
    <name evidence="2" type="ORF">EAH86_14705</name>
</gene>
<dbReference type="CDD" id="cd05240">
    <property type="entry name" value="UDP_G4E_3_SDR_e"/>
    <property type="match status" value="1"/>
</dbReference>
<accession>A0A502CQG2</accession>
<keyword evidence="3" id="KW-1185">Reference proteome</keyword>
<evidence type="ECO:0000259" key="1">
    <source>
        <dbReference type="Pfam" id="PF01370"/>
    </source>
</evidence>
<reference evidence="2 3" key="1">
    <citation type="journal article" date="2019" name="Environ. Microbiol.">
        <title>Species interactions and distinct microbial communities in high Arctic permafrost affected cryosols are associated with the CH4 and CO2 gas fluxes.</title>
        <authorList>
            <person name="Altshuler I."/>
            <person name="Hamel J."/>
            <person name="Turney S."/>
            <person name="Magnuson E."/>
            <person name="Levesque R."/>
            <person name="Greer C."/>
            <person name="Whyte L.G."/>
        </authorList>
    </citation>
    <scope>NUCLEOTIDE SEQUENCE [LARGE SCALE GENOMIC DNA]</scope>
    <source>
        <strain evidence="2 3">S9.3A</strain>
    </source>
</reference>
<protein>
    <submittedName>
        <fullName evidence="2">SDR family oxidoreductase</fullName>
    </submittedName>
</protein>
<dbReference type="PANTHER" id="PTHR43245">
    <property type="entry name" value="BIFUNCTIONAL POLYMYXIN RESISTANCE PROTEIN ARNA"/>
    <property type="match status" value="1"/>
</dbReference>